<evidence type="ECO:0000313" key="4">
    <source>
        <dbReference type="EMBL" id="WVZ02206.1"/>
    </source>
</evidence>
<proteinExistence type="predicted"/>
<evidence type="ECO:0000256" key="2">
    <source>
        <dbReference type="SAM" id="SignalP"/>
    </source>
</evidence>
<reference evidence="4 5" key="1">
    <citation type="journal article" date="2023" name="Life. Sci Alliance">
        <title>Evolutionary insights into 3D genome organization and epigenetic landscape of Vigna mungo.</title>
        <authorList>
            <person name="Junaid A."/>
            <person name="Singh B."/>
            <person name="Bhatia S."/>
        </authorList>
    </citation>
    <scope>NUCLEOTIDE SEQUENCE [LARGE SCALE GENOMIC DNA]</scope>
    <source>
        <strain evidence="4">Urdbean</strain>
    </source>
</reference>
<dbReference type="InterPro" id="IPR044662">
    <property type="entry name" value="HS1/DABB1-like"/>
</dbReference>
<name>A0AAQ3RS59_VIGMU</name>
<keyword evidence="5" id="KW-1185">Reference proteome</keyword>
<sequence length="127" mass="14335">VFCIYMWLLGAILLVHNSCVAAMGSFNHYVIVKFKDGVEVEELIQGLEKMVSGIDQVKSFEWGKDIESHEMLRQGFTHVFLMAFNGKEEFNAFQTHPNHVEFSGVFSPAIEKIVVLDFPSKLVKAPA</sequence>
<dbReference type="PROSITE" id="PS51502">
    <property type="entry name" value="S_R_A_B_BARREL"/>
    <property type="match status" value="1"/>
</dbReference>
<protein>
    <recommendedName>
        <fullName evidence="3">Stress-response A/B barrel domain-containing protein</fullName>
    </recommendedName>
</protein>
<dbReference type="Gene3D" id="3.30.70.100">
    <property type="match status" value="1"/>
</dbReference>
<dbReference type="PANTHER" id="PTHR33178">
    <property type="match status" value="1"/>
</dbReference>
<dbReference type="Proteomes" id="UP001374535">
    <property type="component" value="Chromosome 7"/>
</dbReference>
<dbReference type="EMBL" id="CP144694">
    <property type="protein sequence ID" value="WVZ02206.1"/>
    <property type="molecule type" value="Genomic_DNA"/>
</dbReference>
<dbReference type="PANTHER" id="PTHR33178:SF4">
    <property type="entry name" value="EXPRESSED PROTEIN"/>
    <property type="match status" value="1"/>
</dbReference>
<organism evidence="4 5">
    <name type="scientific">Vigna mungo</name>
    <name type="common">Black gram</name>
    <name type="synonym">Phaseolus mungo</name>
    <dbReference type="NCBI Taxonomy" id="3915"/>
    <lineage>
        <taxon>Eukaryota</taxon>
        <taxon>Viridiplantae</taxon>
        <taxon>Streptophyta</taxon>
        <taxon>Embryophyta</taxon>
        <taxon>Tracheophyta</taxon>
        <taxon>Spermatophyta</taxon>
        <taxon>Magnoliopsida</taxon>
        <taxon>eudicotyledons</taxon>
        <taxon>Gunneridae</taxon>
        <taxon>Pentapetalae</taxon>
        <taxon>rosids</taxon>
        <taxon>fabids</taxon>
        <taxon>Fabales</taxon>
        <taxon>Fabaceae</taxon>
        <taxon>Papilionoideae</taxon>
        <taxon>50 kb inversion clade</taxon>
        <taxon>NPAAA clade</taxon>
        <taxon>indigoferoid/millettioid clade</taxon>
        <taxon>Phaseoleae</taxon>
        <taxon>Vigna</taxon>
    </lineage>
</organism>
<feature type="signal peptide" evidence="2">
    <location>
        <begin position="1"/>
        <end position="22"/>
    </location>
</feature>
<gene>
    <name evidence="4" type="ORF">V8G54_023012</name>
</gene>
<dbReference type="AlphaFoldDB" id="A0AAQ3RS59"/>
<dbReference type="InterPro" id="IPR011008">
    <property type="entry name" value="Dimeric_a/b-barrel"/>
</dbReference>
<dbReference type="SUPFAM" id="SSF54909">
    <property type="entry name" value="Dimeric alpha+beta barrel"/>
    <property type="match status" value="1"/>
</dbReference>
<evidence type="ECO:0000256" key="1">
    <source>
        <dbReference type="ARBA" id="ARBA00011738"/>
    </source>
</evidence>
<feature type="domain" description="Stress-response A/B barrel" evidence="3">
    <location>
        <begin position="26"/>
        <end position="118"/>
    </location>
</feature>
<keyword evidence="2" id="KW-0732">Signal</keyword>
<dbReference type="SMART" id="SM00886">
    <property type="entry name" value="Dabb"/>
    <property type="match status" value="1"/>
</dbReference>
<feature type="chain" id="PRO_5042865728" description="Stress-response A/B barrel domain-containing protein" evidence="2">
    <location>
        <begin position="23"/>
        <end position="127"/>
    </location>
</feature>
<comment type="subunit">
    <text evidence="1">Homodimer.</text>
</comment>
<dbReference type="Pfam" id="PF07876">
    <property type="entry name" value="Dabb"/>
    <property type="match status" value="1"/>
</dbReference>
<feature type="non-terminal residue" evidence="4">
    <location>
        <position position="1"/>
    </location>
</feature>
<evidence type="ECO:0000313" key="5">
    <source>
        <dbReference type="Proteomes" id="UP001374535"/>
    </source>
</evidence>
<dbReference type="InterPro" id="IPR013097">
    <property type="entry name" value="Dabb"/>
</dbReference>
<accession>A0AAQ3RS59</accession>
<evidence type="ECO:0000259" key="3">
    <source>
        <dbReference type="PROSITE" id="PS51502"/>
    </source>
</evidence>